<dbReference type="EMBL" id="SNRW01040025">
    <property type="protein sequence ID" value="KAA6347318.1"/>
    <property type="molecule type" value="Genomic_DNA"/>
</dbReference>
<dbReference type="AlphaFoldDB" id="A0A5J4SMX3"/>
<evidence type="ECO:0000313" key="1">
    <source>
        <dbReference type="EMBL" id="KAA6347318.1"/>
    </source>
</evidence>
<organism evidence="1 2">
    <name type="scientific">Streblomastix strix</name>
    <dbReference type="NCBI Taxonomy" id="222440"/>
    <lineage>
        <taxon>Eukaryota</taxon>
        <taxon>Metamonada</taxon>
        <taxon>Preaxostyla</taxon>
        <taxon>Oxymonadida</taxon>
        <taxon>Streblomastigidae</taxon>
        <taxon>Streblomastix</taxon>
    </lineage>
</organism>
<accession>A0A5J4SMX3</accession>
<sequence>MFMILLIDADDAFRLGMDVADYFYEMKNDQMIMIENKNVNQKLDLELGLQLIEKEGINDDLV</sequence>
<name>A0A5J4SMX3_9EUKA</name>
<feature type="non-terminal residue" evidence="1">
    <location>
        <position position="62"/>
    </location>
</feature>
<dbReference type="Proteomes" id="UP000324800">
    <property type="component" value="Unassembled WGS sequence"/>
</dbReference>
<proteinExistence type="predicted"/>
<comment type="caution">
    <text evidence="1">The sequence shown here is derived from an EMBL/GenBank/DDBJ whole genome shotgun (WGS) entry which is preliminary data.</text>
</comment>
<reference evidence="1 2" key="1">
    <citation type="submission" date="2019-03" db="EMBL/GenBank/DDBJ databases">
        <title>Single cell metagenomics reveals metabolic interactions within the superorganism composed of flagellate Streblomastix strix and complex community of Bacteroidetes bacteria on its surface.</title>
        <authorList>
            <person name="Treitli S.C."/>
            <person name="Kolisko M."/>
            <person name="Husnik F."/>
            <person name="Keeling P."/>
            <person name="Hampl V."/>
        </authorList>
    </citation>
    <scope>NUCLEOTIDE SEQUENCE [LARGE SCALE GENOMIC DNA]</scope>
    <source>
        <strain evidence="1">ST1C</strain>
    </source>
</reference>
<evidence type="ECO:0000313" key="2">
    <source>
        <dbReference type="Proteomes" id="UP000324800"/>
    </source>
</evidence>
<gene>
    <name evidence="1" type="ORF">EZS28_052038</name>
</gene>
<protein>
    <submittedName>
        <fullName evidence="1">Uncharacterized protein</fullName>
    </submittedName>
</protein>